<dbReference type="Gene3D" id="2.60.120.10">
    <property type="entry name" value="Jelly Rolls"/>
    <property type="match status" value="1"/>
</dbReference>
<evidence type="ECO:0000313" key="2">
    <source>
        <dbReference type="EMBL" id="NML39182.1"/>
    </source>
</evidence>
<dbReference type="CDD" id="cd02233">
    <property type="entry name" value="cupin_HNL-like"/>
    <property type="match status" value="1"/>
</dbReference>
<keyword evidence="3" id="KW-1185">Reference proteome</keyword>
<evidence type="ECO:0000259" key="1">
    <source>
        <dbReference type="Pfam" id="PF07883"/>
    </source>
</evidence>
<dbReference type="Proteomes" id="UP000583266">
    <property type="component" value="Unassembled WGS sequence"/>
</dbReference>
<evidence type="ECO:0000313" key="3">
    <source>
        <dbReference type="Proteomes" id="UP000583266"/>
    </source>
</evidence>
<dbReference type="SUPFAM" id="SSF51182">
    <property type="entry name" value="RmlC-like cupins"/>
    <property type="match status" value="1"/>
</dbReference>
<accession>A0A848GQ63</accession>
<dbReference type="AlphaFoldDB" id="A0A848GQ63"/>
<dbReference type="Pfam" id="PF07883">
    <property type="entry name" value="Cupin_2"/>
    <property type="match status" value="1"/>
</dbReference>
<proteinExistence type="predicted"/>
<dbReference type="PROSITE" id="PS51257">
    <property type="entry name" value="PROKAR_LIPOPROTEIN"/>
    <property type="match status" value="1"/>
</dbReference>
<dbReference type="InterPro" id="IPR011051">
    <property type="entry name" value="RmlC_Cupin_sf"/>
</dbReference>
<dbReference type="InterPro" id="IPR014710">
    <property type="entry name" value="RmlC-like_jellyroll"/>
</dbReference>
<name>A0A848GQ63_9BACT</name>
<dbReference type="EMBL" id="JABBGC010000002">
    <property type="protein sequence ID" value="NML39182.1"/>
    <property type="molecule type" value="Genomic_DNA"/>
</dbReference>
<sequence>MKMKHHFNISFPMLAILAASCASFPERHPQNTDLIFPKGERITNDNFVGNVYLQQLVSPDSLNNTQVGNVTFEPGARTKWHYHPGGQILLATGGVGYYQEKGRPKVILRKGDVIKCPPDVPHWHGASADTGFVQIAVTNTQNGPTVWLQAVTNEEYSSPVP</sequence>
<gene>
    <name evidence="2" type="ORF">HHL17_18425</name>
</gene>
<dbReference type="InterPro" id="IPR013096">
    <property type="entry name" value="Cupin_2"/>
</dbReference>
<dbReference type="InterPro" id="IPR047263">
    <property type="entry name" value="HNL-like_cupin"/>
</dbReference>
<organism evidence="2 3">
    <name type="scientific">Chitinophaga fulva</name>
    <dbReference type="NCBI Taxonomy" id="2728842"/>
    <lineage>
        <taxon>Bacteria</taxon>
        <taxon>Pseudomonadati</taxon>
        <taxon>Bacteroidota</taxon>
        <taxon>Chitinophagia</taxon>
        <taxon>Chitinophagales</taxon>
        <taxon>Chitinophagaceae</taxon>
        <taxon>Chitinophaga</taxon>
    </lineage>
</organism>
<dbReference type="PANTHER" id="PTHR43698:SF1">
    <property type="entry name" value="BLL4564 PROTEIN"/>
    <property type="match status" value="1"/>
</dbReference>
<dbReference type="PANTHER" id="PTHR43698">
    <property type="entry name" value="RIBD C-TERMINAL DOMAIN CONTAINING PROTEIN"/>
    <property type="match status" value="1"/>
</dbReference>
<feature type="domain" description="Cupin type-2" evidence="1">
    <location>
        <begin position="70"/>
        <end position="130"/>
    </location>
</feature>
<protein>
    <submittedName>
        <fullName evidence="2">Cupin domain-containing protein</fullName>
    </submittedName>
</protein>
<comment type="caution">
    <text evidence="2">The sequence shown here is derived from an EMBL/GenBank/DDBJ whole genome shotgun (WGS) entry which is preliminary data.</text>
</comment>
<reference evidence="2 3" key="1">
    <citation type="submission" date="2020-04" db="EMBL/GenBank/DDBJ databases">
        <title>Chitinophaga sp. G-6-1-13 sp. nov., isolated from soil.</title>
        <authorList>
            <person name="Dahal R.H."/>
            <person name="Chaudhary D.K."/>
        </authorList>
    </citation>
    <scope>NUCLEOTIDE SEQUENCE [LARGE SCALE GENOMIC DNA]</scope>
    <source>
        <strain evidence="2 3">G-6-1-13</strain>
    </source>
</reference>